<dbReference type="InterPro" id="IPR050298">
    <property type="entry name" value="Gram-neg_bact_OMP"/>
</dbReference>
<reference evidence="13 14" key="1">
    <citation type="submission" date="2016-01" db="EMBL/GenBank/DDBJ databases">
        <authorList>
            <person name="Oliw E.H."/>
        </authorList>
    </citation>
    <scope>NUCLEOTIDE SEQUENCE [LARGE SCALE GENOMIC DNA]</scope>
    <source>
        <strain evidence="13">LMG 27134</strain>
    </source>
</reference>
<accession>A0A158ICZ9</accession>
<dbReference type="GO" id="GO:0009279">
    <property type="term" value="C:cell outer membrane"/>
    <property type="evidence" value="ECO:0007669"/>
    <property type="project" value="UniProtKB-SubCell"/>
</dbReference>
<dbReference type="PROSITE" id="PS51257">
    <property type="entry name" value="PROKAR_LIPOPROTEIN"/>
    <property type="match status" value="1"/>
</dbReference>
<dbReference type="GO" id="GO:0015288">
    <property type="term" value="F:porin activity"/>
    <property type="evidence" value="ECO:0007669"/>
    <property type="project" value="UniProtKB-KW"/>
</dbReference>
<proteinExistence type="predicted"/>
<keyword evidence="5" id="KW-0812">Transmembrane</keyword>
<dbReference type="PRINTS" id="PR00184">
    <property type="entry name" value="NEISSPPORIN"/>
</dbReference>
<feature type="chain" id="PRO_5008501930" evidence="11">
    <location>
        <begin position="25"/>
        <end position="375"/>
    </location>
</feature>
<dbReference type="PANTHER" id="PTHR34501:SF9">
    <property type="entry name" value="MAJOR OUTER MEMBRANE PROTEIN P.IA"/>
    <property type="match status" value="1"/>
</dbReference>
<dbReference type="Gene3D" id="2.40.160.10">
    <property type="entry name" value="Porin"/>
    <property type="match status" value="1"/>
</dbReference>
<evidence type="ECO:0000256" key="8">
    <source>
        <dbReference type="ARBA" id="ARBA00023114"/>
    </source>
</evidence>
<keyword evidence="9" id="KW-0472">Membrane</keyword>
<evidence type="ECO:0000256" key="1">
    <source>
        <dbReference type="ARBA" id="ARBA00004571"/>
    </source>
</evidence>
<dbReference type="InterPro" id="IPR023614">
    <property type="entry name" value="Porin_dom_sf"/>
</dbReference>
<dbReference type="InterPro" id="IPR033900">
    <property type="entry name" value="Gram_neg_porin_domain"/>
</dbReference>
<dbReference type="PANTHER" id="PTHR34501">
    <property type="entry name" value="PROTEIN YDDL-RELATED"/>
    <property type="match status" value="1"/>
</dbReference>
<keyword evidence="4" id="KW-1134">Transmembrane beta strand</keyword>
<dbReference type="Proteomes" id="UP000054683">
    <property type="component" value="Unassembled WGS sequence"/>
</dbReference>
<evidence type="ECO:0000256" key="7">
    <source>
        <dbReference type="ARBA" id="ARBA00023065"/>
    </source>
</evidence>
<dbReference type="Pfam" id="PF13609">
    <property type="entry name" value="Porin_4"/>
    <property type="match status" value="1"/>
</dbReference>
<keyword evidence="3" id="KW-0813">Transport</keyword>
<dbReference type="GO" id="GO:0006811">
    <property type="term" value="P:monoatomic ion transport"/>
    <property type="evidence" value="ECO:0007669"/>
    <property type="project" value="UniProtKB-KW"/>
</dbReference>
<evidence type="ECO:0000256" key="6">
    <source>
        <dbReference type="ARBA" id="ARBA00022729"/>
    </source>
</evidence>
<evidence type="ECO:0000256" key="11">
    <source>
        <dbReference type="SAM" id="SignalP"/>
    </source>
</evidence>
<evidence type="ECO:0000256" key="2">
    <source>
        <dbReference type="ARBA" id="ARBA00011233"/>
    </source>
</evidence>
<dbReference type="AlphaFoldDB" id="A0A158ICZ9"/>
<comment type="subcellular location">
    <subcellularLocation>
        <location evidence="1">Cell outer membrane</location>
        <topology evidence="1">Multi-pass membrane protein</topology>
    </subcellularLocation>
</comment>
<evidence type="ECO:0000256" key="4">
    <source>
        <dbReference type="ARBA" id="ARBA00022452"/>
    </source>
</evidence>
<feature type="domain" description="Porin" evidence="12">
    <location>
        <begin position="15"/>
        <end position="351"/>
    </location>
</feature>
<dbReference type="SUPFAM" id="SSF56935">
    <property type="entry name" value="Porins"/>
    <property type="match status" value="1"/>
</dbReference>
<evidence type="ECO:0000313" key="14">
    <source>
        <dbReference type="Proteomes" id="UP000054683"/>
    </source>
</evidence>
<gene>
    <name evidence="13" type="ORF">AWB69_05719</name>
</gene>
<keyword evidence="7" id="KW-0406">Ion transport</keyword>
<evidence type="ECO:0000259" key="12">
    <source>
        <dbReference type="Pfam" id="PF13609"/>
    </source>
</evidence>
<protein>
    <submittedName>
        <fullName evidence="13">Porin</fullName>
    </submittedName>
</protein>
<dbReference type="EMBL" id="FCOK02000047">
    <property type="protein sequence ID" value="SAL54001.1"/>
    <property type="molecule type" value="Genomic_DNA"/>
</dbReference>
<dbReference type="CDD" id="cd00342">
    <property type="entry name" value="gram_neg_porins"/>
    <property type="match status" value="1"/>
</dbReference>
<comment type="subunit">
    <text evidence="2">Homotrimer.</text>
</comment>
<dbReference type="OrthoDB" id="8982743at2"/>
<feature type="signal peptide" evidence="11">
    <location>
        <begin position="1"/>
        <end position="24"/>
    </location>
</feature>
<keyword evidence="6 11" id="KW-0732">Signal</keyword>
<dbReference type="RefSeq" id="WP_062090066.1">
    <property type="nucleotide sequence ID" value="NZ_FCOK02000047.1"/>
</dbReference>
<keyword evidence="10" id="KW-0998">Cell outer membrane</keyword>
<name>A0A158ICZ9_9BURK</name>
<evidence type="ECO:0000313" key="13">
    <source>
        <dbReference type="EMBL" id="SAL54001.1"/>
    </source>
</evidence>
<keyword evidence="8" id="KW-0626">Porin</keyword>
<evidence type="ECO:0000256" key="9">
    <source>
        <dbReference type="ARBA" id="ARBA00023136"/>
    </source>
</evidence>
<evidence type="ECO:0000256" key="10">
    <source>
        <dbReference type="ARBA" id="ARBA00023237"/>
    </source>
</evidence>
<organism evidence="13 14">
    <name type="scientific">Caballeronia udeis</name>
    <dbReference type="NCBI Taxonomy" id="1232866"/>
    <lineage>
        <taxon>Bacteria</taxon>
        <taxon>Pseudomonadati</taxon>
        <taxon>Pseudomonadota</taxon>
        <taxon>Betaproteobacteria</taxon>
        <taxon>Burkholderiales</taxon>
        <taxon>Burkholderiaceae</taxon>
        <taxon>Caballeronia</taxon>
    </lineage>
</organism>
<evidence type="ECO:0000256" key="5">
    <source>
        <dbReference type="ARBA" id="ARBA00022692"/>
    </source>
</evidence>
<sequence>MRSTGIAAAVSGLTLALACQHVSAQSSVTLYGMTDLSIRYLTNVDAQNDSRLFMTNGAVINSHVGLQGAEDLGGGLKAVFQLESNINPQNGSLGDSGRLFDSTADVGLAGDFGTLTLGRQTTPLFNQLVFTYDPLTYANYPENSWLPYALGAGLTVDNSIKYVGQFGGLYIGAIYSFGNNYEPSGADGFSGQVPGHMGAGNMFGFLASYADGPLSIGAGVQQVSDNSNNKQTLYHADIRYVISQTKLYLGYMHSQDNTGLVDALLAEQPIPDIGQLKNTDRIDDGPFAGVSWQVSAPLLLTGAVYYDHMRNAATGSNTLGSGSRYTAVALAEYSLSKRTEVYGTVDFNKVNGAATVELPGRSNQTGIAIGMRNFF</sequence>
<dbReference type="InterPro" id="IPR002299">
    <property type="entry name" value="Porin_Neis"/>
</dbReference>
<evidence type="ECO:0000256" key="3">
    <source>
        <dbReference type="ARBA" id="ARBA00022448"/>
    </source>
</evidence>
<dbReference type="GO" id="GO:0046930">
    <property type="term" value="C:pore complex"/>
    <property type="evidence" value="ECO:0007669"/>
    <property type="project" value="UniProtKB-KW"/>
</dbReference>